<dbReference type="Gene3D" id="3.10.20.90">
    <property type="entry name" value="Phosphatidylinositol 3-kinase Catalytic Subunit, Chain A, domain 1"/>
    <property type="match status" value="1"/>
</dbReference>
<proteinExistence type="predicted"/>
<evidence type="ECO:0000259" key="1">
    <source>
        <dbReference type="Pfam" id="PF00564"/>
    </source>
</evidence>
<dbReference type="RefSeq" id="XP_020306848.1">
    <property type="nucleotide sequence ID" value="XM_020449601.1"/>
</dbReference>
<dbReference type="InParanoid" id="A0A1S0UJX5"/>
<dbReference type="EMBL" id="JH712095">
    <property type="protein sequence ID" value="EJD76022.1"/>
    <property type="molecule type" value="Genomic_DNA"/>
</dbReference>
<dbReference type="Pfam" id="PF00564">
    <property type="entry name" value="PB1"/>
    <property type="match status" value="1"/>
</dbReference>
<accession>A0A1S0UJX5</accession>
<name>A0A1S0UJX5_LOALO</name>
<dbReference type="SUPFAM" id="SSF54277">
    <property type="entry name" value="CAD &amp; PB1 domains"/>
    <property type="match status" value="1"/>
</dbReference>
<dbReference type="CTD" id="31251520"/>
<dbReference type="InterPro" id="IPR000270">
    <property type="entry name" value="PB1_dom"/>
</dbReference>
<dbReference type="OrthoDB" id="10252354at2759"/>
<dbReference type="AlphaFoldDB" id="A0A1S0UJX5"/>
<gene>
    <name evidence="2" type="ORF">LOAG_16947</name>
</gene>
<feature type="domain" description="PB1" evidence="1">
    <location>
        <begin position="44"/>
        <end position="78"/>
    </location>
</feature>
<dbReference type="KEGG" id="loa:LOAG_16947"/>
<protein>
    <recommendedName>
        <fullName evidence="1">PB1 domain-containing protein</fullName>
    </recommendedName>
</protein>
<dbReference type="CDD" id="cd05992">
    <property type="entry name" value="PB1"/>
    <property type="match status" value="1"/>
</dbReference>
<organism evidence="2">
    <name type="scientific">Loa loa</name>
    <name type="common">Eye worm</name>
    <name type="synonym">Filaria loa</name>
    <dbReference type="NCBI Taxonomy" id="7209"/>
    <lineage>
        <taxon>Eukaryota</taxon>
        <taxon>Metazoa</taxon>
        <taxon>Ecdysozoa</taxon>
        <taxon>Nematoda</taxon>
        <taxon>Chromadorea</taxon>
        <taxon>Rhabditida</taxon>
        <taxon>Spirurina</taxon>
        <taxon>Spiruromorpha</taxon>
        <taxon>Filarioidea</taxon>
        <taxon>Onchocercidae</taxon>
        <taxon>Loa</taxon>
    </lineage>
</organism>
<reference evidence="2" key="1">
    <citation type="submission" date="2012-04" db="EMBL/GenBank/DDBJ databases">
        <title>The Genome Sequence of Loa loa.</title>
        <authorList>
            <consortium name="The Broad Institute Genome Sequencing Platform"/>
            <consortium name="Broad Institute Genome Sequencing Center for Infectious Disease"/>
            <person name="Nutman T.B."/>
            <person name="Fink D.L."/>
            <person name="Russ C."/>
            <person name="Young S."/>
            <person name="Zeng Q."/>
            <person name="Gargeya S."/>
            <person name="Alvarado L."/>
            <person name="Berlin A."/>
            <person name="Chapman S.B."/>
            <person name="Chen Z."/>
            <person name="Freedman E."/>
            <person name="Gellesch M."/>
            <person name="Goldberg J."/>
            <person name="Griggs A."/>
            <person name="Gujja S."/>
            <person name="Heilman E.R."/>
            <person name="Heiman D."/>
            <person name="Howarth C."/>
            <person name="Mehta T."/>
            <person name="Neiman D."/>
            <person name="Pearson M."/>
            <person name="Roberts A."/>
            <person name="Saif S."/>
            <person name="Shea T."/>
            <person name="Shenoy N."/>
            <person name="Sisk P."/>
            <person name="Stolte C."/>
            <person name="Sykes S."/>
            <person name="White J."/>
            <person name="Yandava C."/>
            <person name="Haas B."/>
            <person name="Henn M.R."/>
            <person name="Nusbaum C."/>
            <person name="Birren B."/>
        </authorList>
    </citation>
    <scope>NUCLEOTIDE SEQUENCE [LARGE SCALE GENOMIC DNA]</scope>
</reference>
<sequence length="79" mass="8968">MVLNTIVLDESSGRERRVSVDDIATSFLDTFLAAVSPQQHYQYFLYEDEDGDLIAVRTNEELAAMLSSSRIHPLRIHLS</sequence>
<evidence type="ECO:0000313" key="2">
    <source>
        <dbReference type="EMBL" id="EJD76022.1"/>
    </source>
</evidence>
<dbReference type="GeneID" id="31251520"/>